<dbReference type="PATRIC" id="fig|1217700.3.peg.1946"/>
<keyword evidence="2" id="KW-0269">Exonuclease</keyword>
<feature type="domain" description="Exonuclease" evidence="3">
    <location>
        <begin position="2"/>
        <end position="169"/>
    </location>
</feature>
<dbReference type="HOGENOM" id="CLU_047806_8_2_6"/>
<dbReference type="RefSeq" id="WP_005203030.1">
    <property type="nucleotide sequence ID" value="NZ_KB850072.1"/>
</dbReference>
<dbReference type="GO" id="GO:0003676">
    <property type="term" value="F:nucleic acid binding"/>
    <property type="evidence" value="ECO:0007669"/>
    <property type="project" value="InterPro"/>
</dbReference>
<keyword evidence="5" id="KW-1185">Reference proteome</keyword>
<dbReference type="Gene3D" id="3.30.420.10">
    <property type="entry name" value="Ribonuclease H-like superfamily/Ribonuclease H"/>
    <property type="match status" value="1"/>
</dbReference>
<dbReference type="AlphaFoldDB" id="N9RHZ9"/>
<evidence type="ECO:0000259" key="3">
    <source>
        <dbReference type="SMART" id="SM00479"/>
    </source>
</evidence>
<accession>N9RHZ9</accession>
<protein>
    <recommendedName>
        <fullName evidence="3">Exonuclease domain-containing protein</fullName>
    </recommendedName>
</protein>
<dbReference type="EMBL" id="APRN01000036">
    <property type="protein sequence ID" value="ENX57618.1"/>
    <property type="molecule type" value="Genomic_DNA"/>
</dbReference>
<dbReference type="SMART" id="SM00479">
    <property type="entry name" value="EXOIII"/>
    <property type="match status" value="1"/>
</dbReference>
<evidence type="ECO:0000256" key="2">
    <source>
        <dbReference type="ARBA" id="ARBA00022839"/>
    </source>
</evidence>
<proteinExistence type="predicted"/>
<dbReference type="GO" id="GO:0006259">
    <property type="term" value="P:DNA metabolic process"/>
    <property type="evidence" value="ECO:0007669"/>
    <property type="project" value="UniProtKB-ARBA"/>
</dbReference>
<organism evidence="4 5">
    <name type="scientific">Acinetobacter higginsii</name>
    <dbReference type="NCBI Taxonomy" id="70347"/>
    <lineage>
        <taxon>Bacteria</taxon>
        <taxon>Pseudomonadati</taxon>
        <taxon>Pseudomonadota</taxon>
        <taxon>Gammaproteobacteria</taxon>
        <taxon>Moraxellales</taxon>
        <taxon>Moraxellaceae</taxon>
        <taxon>Acinetobacter</taxon>
    </lineage>
</organism>
<sequence length="228" mass="25629">MSAYIADTETNTLEGYPIEIAYVPCAFVDGLISVDGSKIYDEYFSCPDPISFAAMAVHHILEEDIAGKPSYDTFKVPEDCEYFIGHNIDYDIKVLQISNKDFKPKAICTLALSRMAWPHAEAHNISALIYMLSEGSAGARDRIRNAHSAKVDICLTATILKKICEKLAIRDMASLFQMSEIARIPKIITFGKHKGTPINEIPKDYVLWLLRQPDLDPYLEKALLKVNR</sequence>
<dbReference type="GO" id="GO:0004527">
    <property type="term" value="F:exonuclease activity"/>
    <property type="evidence" value="ECO:0007669"/>
    <property type="project" value="UniProtKB-KW"/>
</dbReference>
<gene>
    <name evidence="4" type="ORF">F902_02015</name>
</gene>
<dbReference type="Proteomes" id="UP000013084">
    <property type="component" value="Unassembled WGS sequence"/>
</dbReference>
<dbReference type="InterPro" id="IPR013520">
    <property type="entry name" value="Ribonucl_H"/>
</dbReference>
<evidence type="ECO:0000256" key="1">
    <source>
        <dbReference type="ARBA" id="ARBA00022722"/>
    </source>
</evidence>
<reference evidence="4 5" key="1">
    <citation type="submission" date="2013-02" db="EMBL/GenBank/DDBJ databases">
        <title>The Genome Sequence of Acinetobacter sp. CIP 70.18.</title>
        <authorList>
            <consortium name="The Broad Institute Genome Sequencing Platform"/>
            <consortium name="The Broad Institute Genome Sequencing Center for Infectious Disease"/>
            <person name="Cerqueira G."/>
            <person name="Feldgarden M."/>
            <person name="Courvalin P."/>
            <person name="Perichon B."/>
            <person name="Grillot-Courvalin C."/>
            <person name="Clermont D."/>
            <person name="Rocha E."/>
            <person name="Yoon E.-J."/>
            <person name="Nemec A."/>
            <person name="Walker B."/>
            <person name="Young S.K."/>
            <person name="Zeng Q."/>
            <person name="Gargeya S."/>
            <person name="Fitzgerald M."/>
            <person name="Haas B."/>
            <person name="Abouelleil A."/>
            <person name="Alvarado L."/>
            <person name="Arachchi H.M."/>
            <person name="Berlin A.M."/>
            <person name="Chapman S.B."/>
            <person name="Dewar J."/>
            <person name="Goldberg J."/>
            <person name="Griggs A."/>
            <person name="Gujja S."/>
            <person name="Hansen M."/>
            <person name="Howarth C."/>
            <person name="Imamovic A."/>
            <person name="Larimer J."/>
            <person name="McCowan C."/>
            <person name="Murphy C."/>
            <person name="Neiman D."/>
            <person name="Pearson M."/>
            <person name="Priest M."/>
            <person name="Roberts A."/>
            <person name="Saif S."/>
            <person name="Shea T."/>
            <person name="Sisk P."/>
            <person name="Sykes S."/>
            <person name="Wortman J."/>
            <person name="Nusbaum C."/>
            <person name="Birren B."/>
        </authorList>
    </citation>
    <scope>NUCLEOTIDE SEQUENCE [LARGE SCALE GENOMIC DNA]</scope>
    <source>
        <strain evidence="4 5">CIP 70.18</strain>
    </source>
</reference>
<evidence type="ECO:0000313" key="5">
    <source>
        <dbReference type="Proteomes" id="UP000013084"/>
    </source>
</evidence>
<dbReference type="InterPro" id="IPR012337">
    <property type="entry name" value="RNaseH-like_sf"/>
</dbReference>
<comment type="caution">
    <text evidence="4">The sequence shown here is derived from an EMBL/GenBank/DDBJ whole genome shotgun (WGS) entry which is preliminary data.</text>
</comment>
<name>N9RHZ9_9GAMM</name>
<dbReference type="SUPFAM" id="SSF53098">
    <property type="entry name" value="Ribonuclease H-like"/>
    <property type="match status" value="1"/>
</dbReference>
<evidence type="ECO:0000313" key="4">
    <source>
        <dbReference type="EMBL" id="ENX57618.1"/>
    </source>
</evidence>
<dbReference type="CDD" id="cd06127">
    <property type="entry name" value="DEDDh"/>
    <property type="match status" value="1"/>
</dbReference>
<keyword evidence="1" id="KW-0540">Nuclease</keyword>
<dbReference type="InterPro" id="IPR036397">
    <property type="entry name" value="RNaseH_sf"/>
</dbReference>
<dbReference type="OrthoDB" id="7822240at2"/>
<keyword evidence="2" id="KW-0378">Hydrolase</keyword>